<proteinExistence type="predicted"/>
<sequence length="405" mass="45761">MSARIEKGSNVLWVDFLANGNRLADPQEQLKLVNQAKAAHITHLIVDAKIPYGHVTFASSTAAPHVSEWSGGRFSAWAGRDFLRELTGKAHEAGLTVVANIDVFAEGTIRSRDGLAYDRKDWQVTYYQPAAEGEAQAFIKAEDGHEDSIFVNPLHPEVRAHQLAIIHEIAGNYPVDGIVLDRCRYPNVYGDFGDLSRERFEAHIGAEVERWPEDIFTRGSGEGKERIHHGALFPEWTKWRAMNIKQFVQEAKAAFKTLRPDALFCIYVGSWYPLYYEEGVNWASATYEAGLDWASPTYHESGYADELDFLMTGCYYPEVYKEEAANNGRPAFWYSVEGGIEMSAAAVNGQIPFIASLYLQDYENNPDQFAKAVAMCRERSHGVMLFDVCYLEYYQWWGLLPALLK</sequence>
<gene>
    <name evidence="4" type="ORF">L1F29_08390</name>
</gene>
<dbReference type="Pfam" id="PF16373">
    <property type="entry name" value="DUF4985"/>
    <property type="match status" value="1"/>
</dbReference>
<dbReference type="EMBL" id="CP091430">
    <property type="protein sequence ID" value="UVI31818.1"/>
    <property type="molecule type" value="Genomic_DNA"/>
</dbReference>
<keyword evidence="1" id="KW-0732">Signal</keyword>
<dbReference type="PANTHER" id="PTHR43405:SF1">
    <property type="entry name" value="GLYCOSYL HYDROLASE DIGH"/>
    <property type="match status" value="1"/>
</dbReference>
<keyword evidence="5" id="KW-1185">Reference proteome</keyword>
<dbReference type="PANTHER" id="PTHR43405">
    <property type="entry name" value="GLYCOSYL HYDROLASE DIGH"/>
    <property type="match status" value="1"/>
</dbReference>
<protein>
    <submittedName>
        <fullName evidence="4">Family 10 glycosylhydrolase</fullName>
    </submittedName>
</protein>
<accession>A0ABY5SGN7</accession>
<evidence type="ECO:0000256" key="1">
    <source>
        <dbReference type="ARBA" id="ARBA00022729"/>
    </source>
</evidence>
<dbReference type="Proteomes" id="UP001057877">
    <property type="component" value="Chromosome"/>
</dbReference>
<dbReference type="InterPro" id="IPR052177">
    <property type="entry name" value="Divisome_Glycosyl_Hydrolase"/>
</dbReference>
<feature type="domain" description="DUF4985" evidence="3">
    <location>
        <begin position="292"/>
        <end position="400"/>
    </location>
</feature>
<organism evidence="4 5">
    <name type="scientific">Paenibacillus spongiae</name>
    <dbReference type="NCBI Taxonomy" id="2909671"/>
    <lineage>
        <taxon>Bacteria</taxon>
        <taxon>Bacillati</taxon>
        <taxon>Bacillota</taxon>
        <taxon>Bacilli</taxon>
        <taxon>Bacillales</taxon>
        <taxon>Paenibacillaceae</taxon>
        <taxon>Paenibacillus</taxon>
    </lineage>
</organism>
<evidence type="ECO:0000313" key="5">
    <source>
        <dbReference type="Proteomes" id="UP001057877"/>
    </source>
</evidence>
<evidence type="ECO:0000259" key="3">
    <source>
        <dbReference type="Pfam" id="PF16373"/>
    </source>
</evidence>
<reference evidence="4" key="1">
    <citation type="submission" date="2022-01" db="EMBL/GenBank/DDBJ databases">
        <title>Paenibacillus spongiae sp. nov., isolated from marine sponge.</title>
        <authorList>
            <person name="Li Z."/>
            <person name="Zhang M."/>
        </authorList>
    </citation>
    <scope>NUCLEOTIDE SEQUENCE</scope>
    <source>
        <strain evidence="4">PHS-Z3</strain>
    </source>
</reference>
<evidence type="ECO:0000313" key="4">
    <source>
        <dbReference type="EMBL" id="UVI31818.1"/>
    </source>
</evidence>
<dbReference type="InterPro" id="IPR017853">
    <property type="entry name" value="GH"/>
</dbReference>
<dbReference type="InterPro" id="IPR032280">
    <property type="entry name" value="DUF4985"/>
</dbReference>
<dbReference type="Pfam" id="PF02638">
    <property type="entry name" value="GHL10"/>
    <property type="match status" value="1"/>
</dbReference>
<feature type="domain" description="Glycosyl hydrolase-like 10" evidence="2">
    <location>
        <begin position="23"/>
        <end position="271"/>
    </location>
</feature>
<dbReference type="InterPro" id="IPR003790">
    <property type="entry name" value="GHL10"/>
</dbReference>
<name>A0ABY5SGN7_9BACL</name>
<dbReference type="RefSeq" id="WP_258387882.1">
    <property type="nucleotide sequence ID" value="NZ_CP091430.1"/>
</dbReference>
<dbReference type="SUPFAM" id="SSF51445">
    <property type="entry name" value="(Trans)glycosidases"/>
    <property type="match status" value="1"/>
</dbReference>
<dbReference type="Gene3D" id="3.20.20.80">
    <property type="entry name" value="Glycosidases"/>
    <property type="match status" value="1"/>
</dbReference>
<evidence type="ECO:0000259" key="2">
    <source>
        <dbReference type="Pfam" id="PF02638"/>
    </source>
</evidence>